<dbReference type="EMBL" id="JAMPKM010000009">
    <property type="protein sequence ID" value="MEP0818507.1"/>
    <property type="molecule type" value="Genomic_DNA"/>
</dbReference>
<dbReference type="Pfam" id="PF13649">
    <property type="entry name" value="Methyltransf_25"/>
    <property type="match status" value="1"/>
</dbReference>
<dbReference type="Gene3D" id="3.40.50.150">
    <property type="entry name" value="Vaccinia Virus protein VP39"/>
    <property type="match status" value="1"/>
</dbReference>
<dbReference type="PROSITE" id="PS51608">
    <property type="entry name" value="SAM_MT_UBIE"/>
    <property type="match status" value="1"/>
</dbReference>
<dbReference type="PANTHER" id="PTHR43861">
    <property type="entry name" value="TRANS-ACONITATE 2-METHYLTRANSFERASE-RELATED"/>
    <property type="match status" value="1"/>
</dbReference>
<dbReference type="GO" id="GO:0008168">
    <property type="term" value="F:methyltransferase activity"/>
    <property type="evidence" value="ECO:0007669"/>
    <property type="project" value="UniProtKB-KW"/>
</dbReference>
<organism evidence="4 5">
    <name type="scientific">Trichocoleus desertorum GB2-A4</name>
    <dbReference type="NCBI Taxonomy" id="2933944"/>
    <lineage>
        <taxon>Bacteria</taxon>
        <taxon>Bacillati</taxon>
        <taxon>Cyanobacteriota</taxon>
        <taxon>Cyanophyceae</taxon>
        <taxon>Leptolyngbyales</taxon>
        <taxon>Trichocoleusaceae</taxon>
        <taxon>Trichocoleus</taxon>
    </lineage>
</organism>
<dbReference type="SUPFAM" id="SSF53335">
    <property type="entry name" value="S-adenosyl-L-methionine-dependent methyltransferases"/>
    <property type="match status" value="1"/>
</dbReference>
<reference evidence="4 5" key="1">
    <citation type="submission" date="2022-04" db="EMBL/GenBank/DDBJ databases">
        <title>Positive selection, recombination, and allopatry shape intraspecific diversity of widespread and dominant cyanobacteria.</title>
        <authorList>
            <person name="Wei J."/>
            <person name="Shu W."/>
            <person name="Hu C."/>
        </authorList>
    </citation>
    <scope>NUCLEOTIDE SEQUENCE [LARGE SCALE GENOMIC DNA]</scope>
    <source>
        <strain evidence="4 5">GB2-A4</strain>
    </source>
</reference>
<evidence type="ECO:0000256" key="2">
    <source>
        <dbReference type="ARBA" id="ARBA00022679"/>
    </source>
</evidence>
<dbReference type="RefSeq" id="WP_190436677.1">
    <property type="nucleotide sequence ID" value="NZ_JAMPKM010000009.1"/>
</dbReference>
<dbReference type="Proteomes" id="UP001464891">
    <property type="component" value="Unassembled WGS sequence"/>
</dbReference>
<name>A0ABV0J9N9_9CYAN</name>
<gene>
    <name evidence="4" type="ORF">NC998_15520</name>
</gene>
<evidence type="ECO:0000259" key="3">
    <source>
        <dbReference type="Pfam" id="PF13649"/>
    </source>
</evidence>
<evidence type="ECO:0000313" key="4">
    <source>
        <dbReference type="EMBL" id="MEP0818507.1"/>
    </source>
</evidence>
<keyword evidence="2" id="KW-0808">Transferase</keyword>
<dbReference type="PANTHER" id="PTHR43861:SF1">
    <property type="entry name" value="TRANS-ACONITATE 2-METHYLTRANSFERASE"/>
    <property type="match status" value="1"/>
</dbReference>
<proteinExistence type="predicted"/>
<sequence>MNQYKQQVIDFFNQRIAYDQEGSRHPQEAAQLLSFVPLQKQQRALDIATGTGLVAISAAQKLGVQGYVVGVDFSPGMLAQAKQKVEPLGLTNIEFVEADAEAVDFMPESFDVILCCSAITYLPDIPKTLEKWYRFLRPGGFVAFTCPADTAYLAPLQGKVYTELFNLSLPHINEPLNTPEKCRNLLLQSGFREIEVVIEPSGCYLSLDDGRLSWSESSFYPRGNPLSLLSAQQLEQLQRKYRAEIEQLATDAGVWQDMTTFFVKARK</sequence>
<protein>
    <submittedName>
        <fullName evidence="4">Methyltransferase domain-containing protein</fullName>
    </submittedName>
</protein>
<dbReference type="CDD" id="cd02440">
    <property type="entry name" value="AdoMet_MTases"/>
    <property type="match status" value="1"/>
</dbReference>
<dbReference type="InterPro" id="IPR029063">
    <property type="entry name" value="SAM-dependent_MTases_sf"/>
</dbReference>
<comment type="caution">
    <text evidence="4">The sequence shown here is derived from an EMBL/GenBank/DDBJ whole genome shotgun (WGS) entry which is preliminary data.</text>
</comment>
<dbReference type="InterPro" id="IPR004033">
    <property type="entry name" value="UbiE/COQ5_MeTrFase"/>
</dbReference>
<keyword evidence="1 4" id="KW-0489">Methyltransferase</keyword>
<evidence type="ECO:0000313" key="5">
    <source>
        <dbReference type="Proteomes" id="UP001464891"/>
    </source>
</evidence>
<evidence type="ECO:0000256" key="1">
    <source>
        <dbReference type="ARBA" id="ARBA00022603"/>
    </source>
</evidence>
<accession>A0ABV0J9N9</accession>
<keyword evidence="5" id="KW-1185">Reference proteome</keyword>
<feature type="domain" description="Methyltransferase" evidence="3">
    <location>
        <begin position="45"/>
        <end position="140"/>
    </location>
</feature>
<dbReference type="GO" id="GO:0032259">
    <property type="term" value="P:methylation"/>
    <property type="evidence" value="ECO:0007669"/>
    <property type="project" value="UniProtKB-KW"/>
</dbReference>
<dbReference type="InterPro" id="IPR041698">
    <property type="entry name" value="Methyltransf_25"/>
</dbReference>